<dbReference type="Proteomes" id="UP000224634">
    <property type="component" value="Unassembled WGS sequence"/>
</dbReference>
<organism evidence="1 2">
    <name type="scientific">Polytolypa hystricis (strain UAMH7299)</name>
    <dbReference type="NCBI Taxonomy" id="1447883"/>
    <lineage>
        <taxon>Eukaryota</taxon>
        <taxon>Fungi</taxon>
        <taxon>Dikarya</taxon>
        <taxon>Ascomycota</taxon>
        <taxon>Pezizomycotina</taxon>
        <taxon>Eurotiomycetes</taxon>
        <taxon>Eurotiomycetidae</taxon>
        <taxon>Onygenales</taxon>
        <taxon>Onygenales incertae sedis</taxon>
        <taxon>Polytolypa</taxon>
    </lineage>
</organism>
<reference evidence="1 2" key="1">
    <citation type="submission" date="2017-10" db="EMBL/GenBank/DDBJ databases">
        <title>Comparative genomics in systemic dimorphic fungi from Ajellomycetaceae.</title>
        <authorList>
            <person name="Munoz J.F."/>
            <person name="Mcewen J.G."/>
            <person name="Clay O.K."/>
            <person name="Cuomo C.A."/>
        </authorList>
    </citation>
    <scope>NUCLEOTIDE SEQUENCE [LARGE SCALE GENOMIC DNA]</scope>
    <source>
        <strain evidence="1 2">UAMH7299</strain>
    </source>
</reference>
<keyword evidence="2" id="KW-1185">Reference proteome</keyword>
<dbReference type="AlphaFoldDB" id="A0A2B7Y583"/>
<sequence>MDPYKDPVLQPRKFFLSPFPALCLTNILNHGGEAVVLAFPGSIVLKCPIQWGYSGELPVKAIKSAHVREQVAQQSMSIEKKIFTLEDRVVGYRDLHYPECHASDDLKRKWASQIVSAAAWRETLGYSNGDITPRNILLDNHNSVKLSDLGETVPVGGESQCGCPPYVPSRSCLRRATIEANSTRSDGHFTIFTIFTVMFPAIGSDRIQLRPLATFSFLQWVSSHWGQSFNNAGTYNIIPYRHLTLLCKSSSPHESSSQLDYSYALGEMRKPLWRVTK</sequence>
<evidence type="ECO:0008006" key="3">
    <source>
        <dbReference type="Google" id="ProtNLM"/>
    </source>
</evidence>
<accession>A0A2B7Y583</accession>
<dbReference type="EMBL" id="PDNA01000049">
    <property type="protein sequence ID" value="PGH19314.1"/>
    <property type="molecule type" value="Genomic_DNA"/>
</dbReference>
<evidence type="ECO:0000313" key="2">
    <source>
        <dbReference type="Proteomes" id="UP000224634"/>
    </source>
</evidence>
<protein>
    <recommendedName>
        <fullName evidence="3">Protein kinase domain-containing protein</fullName>
    </recommendedName>
</protein>
<dbReference type="Gene3D" id="1.10.510.10">
    <property type="entry name" value="Transferase(Phosphotransferase) domain 1"/>
    <property type="match status" value="1"/>
</dbReference>
<dbReference type="SUPFAM" id="SSF56112">
    <property type="entry name" value="Protein kinase-like (PK-like)"/>
    <property type="match status" value="1"/>
</dbReference>
<name>A0A2B7Y583_POLH7</name>
<comment type="caution">
    <text evidence="1">The sequence shown here is derived from an EMBL/GenBank/DDBJ whole genome shotgun (WGS) entry which is preliminary data.</text>
</comment>
<dbReference type="InterPro" id="IPR011009">
    <property type="entry name" value="Kinase-like_dom_sf"/>
</dbReference>
<evidence type="ECO:0000313" key="1">
    <source>
        <dbReference type="EMBL" id="PGH19314.1"/>
    </source>
</evidence>
<gene>
    <name evidence="1" type="ORF">AJ80_04067</name>
</gene>
<dbReference type="OrthoDB" id="1668230at2759"/>
<proteinExistence type="predicted"/>
<dbReference type="STRING" id="1447883.A0A2B7Y583"/>